<feature type="transmembrane region" description="Helical" evidence="4">
    <location>
        <begin position="254"/>
        <end position="281"/>
    </location>
</feature>
<dbReference type="InterPro" id="IPR011701">
    <property type="entry name" value="MFS"/>
</dbReference>
<evidence type="ECO:0000313" key="6">
    <source>
        <dbReference type="EMBL" id="CAJ2499782.1"/>
    </source>
</evidence>
<evidence type="ECO:0000256" key="3">
    <source>
        <dbReference type="SAM" id="MobiDB-lite"/>
    </source>
</evidence>
<feature type="transmembrane region" description="Helical" evidence="4">
    <location>
        <begin position="332"/>
        <end position="350"/>
    </location>
</feature>
<dbReference type="InterPro" id="IPR020846">
    <property type="entry name" value="MFS_dom"/>
</dbReference>
<reference evidence="6" key="1">
    <citation type="submission" date="2023-10" db="EMBL/GenBank/DDBJ databases">
        <authorList>
            <person name="Hackl T."/>
        </authorList>
    </citation>
    <scope>NUCLEOTIDE SEQUENCE</scope>
</reference>
<keyword evidence="4" id="KW-0472">Membrane</keyword>
<dbReference type="GO" id="GO:0022857">
    <property type="term" value="F:transmembrane transporter activity"/>
    <property type="evidence" value="ECO:0007669"/>
    <property type="project" value="InterPro"/>
</dbReference>
<evidence type="ECO:0000256" key="4">
    <source>
        <dbReference type="SAM" id="Phobius"/>
    </source>
</evidence>
<feature type="region of interest" description="Disordered" evidence="3">
    <location>
        <begin position="1"/>
        <end position="52"/>
    </location>
</feature>
<dbReference type="EMBL" id="CAUWAG010000003">
    <property type="protein sequence ID" value="CAJ2499782.1"/>
    <property type="molecule type" value="Genomic_DNA"/>
</dbReference>
<comment type="subcellular location">
    <subcellularLocation>
        <location evidence="1">Membrane</location>
        <topology evidence="1">Multi-pass membrane protein</topology>
    </subcellularLocation>
</comment>
<sequence length="458" mass="48547">MVMEDKAEKGDVRSPTDTMGMVNVDASQTPRDNAPAAGASPASPTPGSQALLPDAVPDGGSAAWLVLLGSFVVMIATWGLVNTFGVYQTYYETDLLHDHSSSAISWIGSLQAAFLMVMGVVSGPLYDRGYVRQLVAAGLFLVVFGMFMTSLCASYWQVVLAQGICVGVGCGLLFLPSTAILSQYFDRHRAVAIGVQSVGSPLAGIVFPIIFSRLQPVVGFAWVTRIIAFILLGMAPVPLLFLRTRVPPAKKRQAFLDVSAFGDVPYLVWGAAGFFAFLGLYVPFFYVQLNAIRYNITSADFSAYLVTLLNAGSVFGRLLPSFLAARLGAMNMLIATTFSASILAFGWLGVDSLAGVVVFALLYGFCNGGVTSLPPSAIVTLTPDMGLLGTRMGMVFMVFGFAVLFGTPVAGAILRDPSDDGAWRGLIAFSASTLCVGGVLFSLAQFLHLKRARRAGVS</sequence>
<feature type="domain" description="Major facilitator superfamily (MFS) profile" evidence="5">
    <location>
        <begin position="62"/>
        <end position="450"/>
    </location>
</feature>
<feature type="transmembrane region" description="Helical" evidence="4">
    <location>
        <begin position="426"/>
        <end position="447"/>
    </location>
</feature>
<keyword evidence="4" id="KW-0812">Transmembrane</keyword>
<feature type="transmembrane region" description="Helical" evidence="4">
    <location>
        <begin position="159"/>
        <end position="181"/>
    </location>
</feature>
<name>A0AAI8V832_9PEZI</name>
<gene>
    <name evidence="6" type="ORF">KHLLAP_LOCUS250</name>
</gene>
<feature type="compositionally biased region" description="Low complexity" evidence="3">
    <location>
        <begin position="34"/>
        <end position="50"/>
    </location>
</feature>
<keyword evidence="7" id="KW-1185">Reference proteome</keyword>
<dbReference type="SUPFAM" id="SSF103473">
    <property type="entry name" value="MFS general substrate transporter"/>
    <property type="match status" value="1"/>
</dbReference>
<accession>A0AAI8V832</accession>
<keyword evidence="4" id="KW-1133">Transmembrane helix</keyword>
<dbReference type="Pfam" id="PF07690">
    <property type="entry name" value="MFS_1"/>
    <property type="match status" value="1"/>
</dbReference>
<dbReference type="PANTHER" id="PTHR11360">
    <property type="entry name" value="MONOCARBOXYLATE TRANSPORTER"/>
    <property type="match status" value="1"/>
</dbReference>
<dbReference type="GO" id="GO:0016020">
    <property type="term" value="C:membrane"/>
    <property type="evidence" value="ECO:0007669"/>
    <property type="project" value="UniProtKB-SubCell"/>
</dbReference>
<feature type="transmembrane region" description="Helical" evidence="4">
    <location>
        <begin position="134"/>
        <end position="153"/>
    </location>
</feature>
<comment type="similarity">
    <text evidence="2">Belongs to the major facilitator superfamily. Monocarboxylate porter (TC 2.A.1.13) family.</text>
</comment>
<dbReference type="PROSITE" id="PS50850">
    <property type="entry name" value="MFS"/>
    <property type="match status" value="1"/>
</dbReference>
<comment type="caution">
    <text evidence="6">The sequence shown here is derived from an EMBL/GenBank/DDBJ whole genome shotgun (WGS) entry which is preliminary data.</text>
</comment>
<dbReference type="AlphaFoldDB" id="A0AAI8V832"/>
<dbReference type="InterPro" id="IPR050327">
    <property type="entry name" value="Proton-linked_MCT"/>
</dbReference>
<protein>
    <submittedName>
        <fullName evidence="6">Uu.00g026350.m01.CDS01</fullName>
    </submittedName>
</protein>
<evidence type="ECO:0000256" key="1">
    <source>
        <dbReference type="ARBA" id="ARBA00004141"/>
    </source>
</evidence>
<dbReference type="InterPro" id="IPR036259">
    <property type="entry name" value="MFS_trans_sf"/>
</dbReference>
<dbReference type="Gene3D" id="1.20.1250.20">
    <property type="entry name" value="MFS general substrate transporter like domains"/>
    <property type="match status" value="1"/>
</dbReference>
<feature type="transmembrane region" description="Helical" evidence="4">
    <location>
        <begin position="190"/>
        <end position="211"/>
    </location>
</feature>
<evidence type="ECO:0000259" key="5">
    <source>
        <dbReference type="PROSITE" id="PS50850"/>
    </source>
</evidence>
<evidence type="ECO:0000313" key="7">
    <source>
        <dbReference type="Proteomes" id="UP001295740"/>
    </source>
</evidence>
<dbReference type="PANTHER" id="PTHR11360:SF234">
    <property type="entry name" value="MFS-TYPE TRANSPORTER DBAD-RELATED"/>
    <property type="match status" value="1"/>
</dbReference>
<feature type="transmembrane region" description="Helical" evidence="4">
    <location>
        <begin position="217"/>
        <end position="242"/>
    </location>
</feature>
<feature type="transmembrane region" description="Helical" evidence="4">
    <location>
        <begin position="62"/>
        <end position="81"/>
    </location>
</feature>
<proteinExistence type="inferred from homology"/>
<evidence type="ECO:0000256" key="2">
    <source>
        <dbReference type="ARBA" id="ARBA00006727"/>
    </source>
</evidence>
<feature type="transmembrane region" description="Helical" evidence="4">
    <location>
        <begin position="356"/>
        <end position="381"/>
    </location>
</feature>
<organism evidence="6 7">
    <name type="scientific">Anthostomella pinea</name>
    <dbReference type="NCBI Taxonomy" id="933095"/>
    <lineage>
        <taxon>Eukaryota</taxon>
        <taxon>Fungi</taxon>
        <taxon>Dikarya</taxon>
        <taxon>Ascomycota</taxon>
        <taxon>Pezizomycotina</taxon>
        <taxon>Sordariomycetes</taxon>
        <taxon>Xylariomycetidae</taxon>
        <taxon>Xylariales</taxon>
        <taxon>Xylariaceae</taxon>
        <taxon>Anthostomella</taxon>
    </lineage>
</organism>
<feature type="transmembrane region" description="Helical" evidence="4">
    <location>
        <begin position="301"/>
        <end position="320"/>
    </location>
</feature>
<feature type="transmembrane region" description="Helical" evidence="4">
    <location>
        <begin position="101"/>
        <end position="122"/>
    </location>
</feature>
<dbReference type="Proteomes" id="UP001295740">
    <property type="component" value="Unassembled WGS sequence"/>
</dbReference>
<feature type="compositionally biased region" description="Basic and acidic residues" evidence="3">
    <location>
        <begin position="1"/>
        <end position="14"/>
    </location>
</feature>
<feature type="transmembrane region" description="Helical" evidence="4">
    <location>
        <begin position="393"/>
        <end position="414"/>
    </location>
</feature>